<name>A0A173UXX5_9FIRM</name>
<evidence type="ECO:0000313" key="2">
    <source>
        <dbReference type="Proteomes" id="UP000095649"/>
    </source>
</evidence>
<organism evidence="1 2">
    <name type="scientific">Faecalibacterium prausnitzii</name>
    <dbReference type="NCBI Taxonomy" id="853"/>
    <lineage>
        <taxon>Bacteria</taxon>
        <taxon>Bacillati</taxon>
        <taxon>Bacillota</taxon>
        <taxon>Clostridia</taxon>
        <taxon>Eubacteriales</taxon>
        <taxon>Oscillospiraceae</taxon>
        <taxon>Faecalibacterium</taxon>
    </lineage>
</organism>
<dbReference type="Proteomes" id="UP000095649">
    <property type="component" value="Unassembled WGS sequence"/>
</dbReference>
<dbReference type="EMBL" id="CYXN01000028">
    <property type="protein sequence ID" value="CUN19942.1"/>
    <property type="molecule type" value="Genomic_DNA"/>
</dbReference>
<reference evidence="1 2" key="1">
    <citation type="submission" date="2015-09" db="EMBL/GenBank/DDBJ databases">
        <authorList>
            <consortium name="Pathogen Informatics"/>
        </authorList>
    </citation>
    <scope>NUCLEOTIDE SEQUENCE [LARGE SCALE GENOMIC DNA]</scope>
    <source>
        <strain evidence="1 2">2789STDY5834970</strain>
    </source>
</reference>
<accession>A0A173UXX5</accession>
<proteinExistence type="predicted"/>
<sequence length="47" mass="5204">MTLSEVMLLLTLLATVAALIVDVVNTTFDIAWKISHDKSNDDNKKSK</sequence>
<dbReference type="AlphaFoldDB" id="A0A173UXX5"/>
<gene>
    <name evidence="1" type="ORF">ERS852582_02405</name>
</gene>
<protein>
    <submittedName>
        <fullName evidence="1">Uncharacterized protein</fullName>
    </submittedName>
</protein>
<evidence type="ECO:0000313" key="1">
    <source>
        <dbReference type="EMBL" id="CUN19942.1"/>
    </source>
</evidence>
<dbReference type="RefSeq" id="WP_179859742.1">
    <property type="nucleotide sequence ID" value="NZ_NMTZ01000013.1"/>
</dbReference>